<evidence type="ECO:0000313" key="5">
    <source>
        <dbReference type="Proteomes" id="UP000325780"/>
    </source>
</evidence>
<evidence type="ECO:0000256" key="3">
    <source>
        <dbReference type="ARBA" id="ARBA00023242"/>
    </source>
</evidence>
<dbReference type="OrthoDB" id="191686at2759"/>
<gene>
    <name evidence="4" type="ORF">BDV25DRAFT_53118</name>
</gene>
<dbReference type="Proteomes" id="UP000325780">
    <property type="component" value="Unassembled WGS sequence"/>
</dbReference>
<dbReference type="InterPro" id="IPR053178">
    <property type="entry name" value="Osmoadaptation_assoc"/>
</dbReference>
<evidence type="ECO:0008006" key="6">
    <source>
        <dbReference type="Google" id="ProtNLM"/>
    </source>
</evidence>
<dbReference type="AlphaFoldDB" id="A0A5N6U2T5"/>
<dbReference type="InterPro" id="IPR021858">
    <property type="entry name" value="Fun_TF"/>
</dbReference>
<dbReference type="GO" id="GO:0000981">
    <property type="term" value="F:DNA-binding transcription factor activity, RNA polymerase II-specific"/>
    <property type="evidence" value="ECO:0007669"/>
    <property type="project" value="InterPro"/>
</dbReference>
<organism evidence="4 5">
    <name type="scientific">Aspergillus avenaceus</name>
    <dbReference type="NCBI Taxonomy" id="36643"/>
    <lineage>
        <taxon>Eukaryota</taxon>
        <taxon>Fungi</taxon>
        <taxon>Dikarya</taxon>
        <taxon>Ascomycota</taxon>
        <taxon>Pezizomycotina</taxon>
        <taxon>Eurotiomycetes</taxon>
        <taxon>Eurotiomycetidae</taxon>
        <taxon>Eurotiales</taxon>
        <taxon>Aspergillaceae</taxon>
        <taxon>Aspergillus</taxon>
        <taxon>Aspergillus subgen. Circumdati</taxon>
    </lineage>
</organism>
<reference evidence="4 5" key="1">
    <citation type="submission" date="2019-04" db="EMBL/GenBank/DDBJ databases">
        <title>Friends and foes A comparative genomics study of 23 Aspergillus species from section Flavi.</title>
        <authorList>
            <consortium name="DOE Joint Genome Institute"/>
            <person name="Kjaerbolling I."/>
            <person name="Vesth T."/>
            <person name="Frisvad J.C."/>
            <person name="Nybo J.L."/>
            <person name="Theobald S."/>
            <person name="Kildgaard S."/>
            <person name="Isbrandt T."/>
            <person name="Kuo A."/>
            <person name="Sato A."/>
            <person name="Lyhne E.K."/>
            <person name="Kogle M.E."/>
            <person name="Wiebenga A."/>
            <person name="Kun R.S."/>
            <person name="Lubbers R.J."/>
            <person name="Makela M.R."/>
            <person name="Barry K."/>
            <person name="Chovatia M."/>
            <person name="Clum A."/>
            <person name="Daum C."/>
            <person name="Haridas S."/>
            <person name="He G."/>
            <person name="LaButti K."/>
            <person name="Lipzen A."/>
            <person name="Mondo S."/>
            <person name="Riley R."/>
            <person name="Salamov A."/>
            <person name="Simmons B.A."/>
            <person name="Magnuson J.K."/>
            <person name="Henrissat B."/>
            <person name="Mortensen U.H."/>
            <person name="Larsen T.O."/>
            <person name="Devries R.P."/>
            <person name="Grigoriev I.V."/>
            <person name="Machida M."/>
            <person name="Baker S.E."/>
            <person name="Andersen M.R."/>
        </authorList>
    </citation>
    <scope>NUCLEOTIDE SEQUENCE [LARGE SCALE GENOMIC DNA]</scope>
    <source>
        <strain evidence="4 5">IBT 18842</strain>
    </source>
</reference>
<evidence type="ECO:0000313" key="4">
    <source>
        <dbReference type="EMBL" id="KAE8152840.1"/>
    </source>
</evidence>
<evidence type="ECO:0000256" key="2">
    <source>
        <dbReference type="ARBA" id="ARBA00023163"/>
    </source>
</evidence>
<dbReference type="InterPro" id="IPR001138">
    <property type="entry name" value="Zn2Cys6_DnaBD"/>
</dbReference>
<dbReference type="CDD" id="cd00067">
    <property type="entry name" value="GAL4"/>
    <property type="match status" value="1"/>
</dbReference>
<dbReference type="EMBL" id="ML742047">
    <property type="protein sequence ID" value="KAE8152840.1"/>
    <property type="molecule type" value="Genomic_DNA"/>
</dbReference>
<dbReference type="GO" id="GO:0008270">
    <property type="term" value="F:zinc ion binding"/>
    <property type="evidence" value="ECO:0007669"/>
    <property type="project" value="InterPro"/>
</dbReference>
<name>A0A5N6U2T5_ASPAV</name>
<proteinExistence type="predicted"/>
<keyword evidence="1" id="KW-0805">Transcription regulation</keyword>
<sequence>MARVSRRCQSCADAHIQCDGRTPCARCKSLKTKTPCQRHVRSFVFRDEGPALQEKYSDDGAQSQRTPAEYQSITLPIDTPSLAVTAISSLQTQVFTNFVLSAFPCLFKCTETQVPVTWIEYVDKRSGTNSSFDWILRACNTSFTGALYKDDRLLHEARNMYTRALHSLNNLLRKASTARSDEALATAISLAFYEKHHCTDDAWLKHASGIRTLMQLRGPSAHLHGFGRAMYMTYRSFLVTSALISGEACFLERPEWQALNKQIAATIAKLPDSSLYTDVVERGFLEVLKIPGFVKQVRESLLLPGVEMQMSLLRNMEATRATLRGLLTEFGVSASMRRTESLVGPLPYCFLDGYSSLYASGIRSSLVILNQLILAMDPSQREAVEADNRVLAGVELGPRAVSNLLTPPDSPRCPRLVVESLITPAYRKPPTTDWMDHIAATMGMDGVRVELLE</sequence>
<keyword evidence="5" id="KW-1185">Reference proteome</keyword>
<protein>
    <recommendedName>
        <fullName evidence="6">Zn(2)-C6 fungal-type domain-containing protein</fullName>
    </recommendedName>
</protein>
<keyword evidence="2" id="KW-0804">Transcription</keyword>
<evidence type="ECO:0000256" key="1">
    <source>
        <dbReference type="ARBA" id="ARBA00023015"/>
    </source>
</evidence>
<dbReference type="PANTHER" id="PTHR38111">
    <property type="entry name" value="ZN(2)-C6 FUNGAL-TYPE DOMAIN-CONTAINING PROTEIN-RELATED"/>
    <property type="match status" value="1"/>
</dbReference>
<dbReference type="Pfam" id="PF11951">
    <property type="entry name" value="Fungal_trans_2"/>
    <property type="match status" value="1"/>
</dbReference>
<keyword evidence="3" id="KW-0539">Nucleus</keyword>
<dbReference type="PANTHER" id="PTHR38111:SF10">
    <property type="entry name" value="C6 FINGER DOMAIN-CONTAINING PROTEIN"/>
    <property type="match status" value="1"/>
</dbReference>
<accession>A0A5N6U2T5</accession>